<keyword evidence="5" id="KW-0046">Antibiotic resistance</keyword>
<evidence type="ECO:0000313" key="8">
    <source>
        <dbReference type="EMBL" id="PWF27237.1"/>
    </source>
</evidence>
<dbReference type="EMBL" id="QETB01000001">
    <property type="protein sequence ID" value="PWF27237.1"/>
    <property type="molecule type" value="Genomic_DNA"/>
</dbReference>
<evidence type="ECO:0000256" key="4">
    <source>
        <dbReference type="ARBA" id="ARBA00023136"/>
    </source>
</evidence>
<dbReference type="PANTHER" id="PTHR43229">
    <property type="entry name" value="NODULATION PROTEIN J"/>
    <property type="match status" value="1"/>
</dbReference>
<feature type="transmembrane region" description="Helical" evidence="6">
    <location>
        <begin position="21"/>
        <end position="44"/>
    </location>
</feature>
<feature type="transmembrane region" description="Helical" evidence="6">
    <location>
        <begin position="111"/>
        <end position="129"/>
    </location>
</feature>
<feature type="transmembrane region" description="Helical" evidence="6">
    <location>
        <begin position="231"/>
        <end position="252"/>
    </location>
</feature>
<dbReference type="GO" id="GO:0140359">
    <property type="term" value="F:ABC-type transporter activity"/>
    <property type="evidence" value="ECO:0007669"/>
    <property type="project" value="InterPro"/>
</dbReference>
<dbReference type="Proteomes" id="UP000245283">
    <property type="component" value="Unassembled WGS sequence"/>
</dbReference>
<comment type="subcellular location">
    <subcellularLocation>
        <location evidence="1">Membrane</location>
        <topology evidence="1">Multi-pass membrane protein</topology>
    </subcellularLocation>
</comment>
<dbReference type="PIRSF" id="PIRSF006648">
    <property type="entry name" value="DrrB"/>
    <property type="match status" value="1"/>
</dbReference>
<sequence>MDAQAIRAGLRQARAEARITFLTPSFLATVISPIVMVLAVNYFLDGVEFDAAIHDAAAFSIAGLIGAVGAIAAFNVMSEMQTERTAGTLLRLRMLPYGTSSWVIGKLVDSFIYLIFTGGLIVVAAMLVIPGLRPDSVSTFILAIGLLIASFIVFFPFGVIVGALVRSTWGFIVSMGIFMVLYAGSGTVIPLSLYPEWLQWVVGVTPIYWTAHLGRWVFLPSEAGVGELAGSFNPGIGVIVLAVWAIVGFALVPRVLRSGMSRETMGSLMASRERVATKGYA</sequence>
<evidence type="ECO:0000313" key="9">
    <source>
        <dbReference type="Proteomes" id="UP000245283"/>
    </source>
</evidence>
<evidence type="ECO:0000256" key="5">
    <source>
        <dbReference type="ARBA" id="ARBA00023251"/>
    </source>
</evidence>
<reference evidence="9" key="1">
    <citation type="submission" date="2018-05" db="EMBL/GenBank/DDBJ databases">
        <authorList>
            <person name="Li Y."/>
        </authorList>
    </citation>
    <scope>NUCLEOTIDE SEQUENCE [LARGE SCALE GENOMIC DNA]</scope>
    <source>
        <strain evidence="9">sk1b4</strain>
    </source>
</reference>
<protein>
    <recommendedName>
        <fullName evidence="7">ABC-2 type transporter transmembrane domain-containing protein</fullName>
    </recommendedName>
</protein>
<dbReference type="InterPro" id="IPR051784">
    <property type="entry name" value="Nod_factor_ABC_transporter"/>
</dbReference>
<evidence type="ECO:0000259" key="7">
    <source>
        <dbReference type="Pfam" id="PF01061"/>
    </source>
</evidence>
<accession>A0A2V1KCK2</accession>
<evidence type="ECO:0000256" key="6">
    <source>
        <dbReference type="SAM" id="Phobius"/>
    </source>
</evidence>
<evidence type="ECO:0000256" key="2">
    <source>
        <dbReference type="ARBA" id="ARBA00022692"/>
    </source>
</evidence>
<dbReference type="Pfam" id="PF01061">
    <property type="entry name" value="ABC2_membrane"/>
    <property type="match status" value="1"/>
</dbReference>
<name>A0A2V1KCK2_9ACTO</name>
<keyword evidence="3 6" id="KW-1133">Transmembrane helix</keyword>
<comment type="caution">
    <text evidence="8">The sequence shown here is derived from an EMBL/GenBank/DDBJ whole genome shotgun (WGS) entry which is preliminary data.</text>
</comment>
<dbReference type="AlphaFoldDB" id="A0A2V1KCK2"/>
<keyword evidence="4 6" id="KW-0472">Membrane</keyword>
<organism evidence="8 9">
    <name type="scientific">Ancrocorticia populi</name>
    <dbReference type="NCBI Taxonomy" id="2175228"/>
    <lineage>
        <taxon>Bacteria</taxon>
        <taxon>Bacillati</taxon>
        <taxon>Actinomycetota</taxon>
        <taxon>Actinomycetes</taxon>
        <taxon>Actinomycetales</taxon>
        <taxon>Actinomycetaceae</taxon>
        <taxon>Ancrocorticia</taxon>
    </lineage>
</organism>
<dbReference type="PANTHER" id="PTHR43229:SF2">
    <property type="entry name" value="NODULATION PROTEIN J"/>
    <property type="match status" value="1"/>
</dbReference>
<feature type="transmembrane region" description="Helical" evidence="6">
    <location>
        <begin position="171"/>
        <end position="193"/>
    </location>
</feature>
<dbReference type="GO" id="GO:0046677">
    <property type="term" value="P:response to antibiotic"/>
    <property type="evidence" value="ECO:0007669"/>
    <property type="project" value="UniProtKB-KW"/>
</dbReference>
<dbReference type="InterPro" id="IPR013525">
    <property type="entry name" value="ABC2_TM"/>
</dbReference>
<feature type="transmembrane region" description="Helical" evidence="6">
    <location>
        <begin position="141"/>
        <end position="165"/>
    </location>
</feature>
<keyword evidence="9" id="KW-1185">Reference proteome</keyword>
<feature type="transmembrane region" description="Helical" evidence="6">
    <location>
        <begin position="56"/>
        <end position="76"/>
    </location>
</feature>
<dbReference type="RefSeq" id="WP_109092736.1">
    <property type="nucleotide sequence ID" value="NZ_QETB01000001.1"/>
</dbReference>
<evidence type="ECO:0000256" key="1">
    <source>
        <dbReference type="ARBA" id="ARBA00004141"/>
    </source>
</evidence>
<evidence type="ECO:0000256" key="3">
    <source>
        <dbReference type="ARBA" id="ARBA00022989"/>
    </source>
</evidence>
<dbReference type="InterPro" id="IPR000412">
    <property type="entry name" value="ABC_2_transport"/>
</dbReference>
<feature type="domain" description="ABC-2 type transporter transmembrane" evidence="7">
    <location>
        <begin position="25"/>
        <end position="218"/>
    </location>
</feature>
<dbReference type="OrthoDB" id="9786643at2"/>
<proteinExistence type="predicted"/>
<keyword evidence="2 6" id="KW-0812">Transmembrane</keyword>
<gene>
    <name evidence="8" type="ORF">DD236_02230</name>
</gene>
<dbReference type="GO" id="GO:0043190">
    <property type="term" value="C:ATP-binding cassette (ABC) transporter complex"/>
    <property type="evidence" value="ECO:0007669"/>
    <property type="project" value="InterPro"/>
</dbReference>